<gene>
    <name evidence="2" type="ORF">CIK84_07400</name>
</gene>
<dbReference type="InterPro" id="IPR006944">
    <property type="entry name" value="Phage/GTA_portal"/>
</dbReference>
<name>A0A2N7S5E9_9MICC</name>
<evidence type="ECO:0000256" key="1">
    <source>
        <dbReference type="SAM" id="MobiDB-lite"/>
    </source>
</evidence>
<proteinExistence type="predicted"/>
<evidence type="ECO:0000313" key="3">
    <source>
        <dbReference type="Proteomes" id="UP000235739"/>
    </source>
</evidence>
<dbReference type="Pfam" id="PF04860">
    <property type="entry name" value="Phage_portal"/>
    <property type="match status" value="1"/>
</dbReference>
<dbReference type="RefSeq" id="WP_102597958.1">
    <property type="nucleotide sequence ID" value="NZ_PNQX01000001.1"/>
</dbReference>
<dbReference type="EMBL" id="PNQX01000001">
    <property type="protein sequence ID" value="PMQ21368.1"/>
    <property type="molecule type" value="Genomic_DNA"/>
</dbReference>
<reference evidence="2 3" key="1">
    <citation type="journal article" date="2017" name="Elife">
        <title>Extensive horizontal gene transfer in cheese-associated bacteria.</title>
        <authorList>
            <person name="Bonham K.S."/>
            <person name="Wolfe B.E."/>
            <person name="Dutton R.J."/>
        </authorList>
    </citation>
    <scope>NUCLEOTIDE SEQUENCE [LARGE SCALE GENOMIC DNA]</scope>
    <source>
        <strain evidence="2 3">JB182</strain>
    </source>
</reference>
<comment type="caution">
    <text evidence="2">The sequence shown here is derived from an EMBL/GenBank/DDBJ whole genome shotgun (WGS) entry which is preliminary data.</text>
</comment>
<organism evidence="2 3">
    <name type="scientific">Glutamicibacter arilaitensis</name>
    <dbReference type="NCBI Taxonomy" id="256701"/>
    <lineage>
        <taxon>Bacteria</taxon>
        <taxon>Bacillati</taxon>
        <taxon>Actinomycetota</taxon>
        <taxon>Actinomycetes</taxon>
        <taxon>Micrococcales</taxon>
        <taxon>Micrococcaceae</taxon>
        <taxon>Glutamicibacter</taxon>
    </lineage>
</organism>
<dbReference type="Gene3D" id="1.20.1270.210">
    <property type="match status" value="1"/>
</dbReference>
<sequence>MGFFDFWKTSEVESPWADNSHLETITLADLYGLTPDQMPVNRTSAMSIPSLAKGRNLICSSVARLPLVARKDNGLLSPQPMLLNQLQNGIPNITTLSWAVDAMMFYGRAWFIIESRLTNGQPSALRWVPENKADVENGRLVKAFDKPVKPSDSIRIDAIHEGIISFGKNAIREATLLEKLAAEVGSNPIPHTVLKQKEGADLTKTERDELLAHWRSARSKQGGSVAYLNKAVEADFQGQPAENLLIDGRNQSSLQMARLLSLPAWAVDANVKGQSLSYSNMASRNRELLDAINPYMEAIEQTLSMWFPYGTKVEFDSSELLQDDTKTQYEYLGSAIQSGLLTEDEARKKINLEPKPEIEQEQEKNDGQP</sequence>
<dbReference type="AlphaFoldDB" id="A0A2N7S5E9"/>
<dbReference type="Proteomes" id="UP000235739">
    <property type="component" value="Unassembled WGS sequence"/>
</dbReference>
<feature type="region of interest" description="Disordered" evidence="1">
    <location>
        <begin position="347"/>
        <end position="369"/>
    </location>
</feature>
<evidence type="ECO:0008006" key="4">
    <source>
        <dbReference type="Google" id="ProtNLM"/>
    </source>
</evidence>
<evidence type="ECO:0000313" key="2">
    <source>
        <dbReference type="EMBL" id="PMQ21368.1"/>
    </source>
</evidence>
<dbReference type="Gene3D" id="3.40.140.120">
    <property type="match status" value="1"/>
</dbReference>
<accession>A0A2N7S5E9</accession>
<dbReference type="Gene3D" id="3.30.1120.70">
    <property type="match status" value="1"/>
</dbReference>
<protein>
    <recommendedName>
        <fullName evidence="4">Phage portal protein</fullName>
    </recommendedName>
</protein>